<feature type="compositionally biased region" description="Basic residues" evidence="1">
    <location>
        <begin position="267"/>
        <end position="278"/>
    </location>
</feature>
<sequence length="339" mass="38229">MDRGAPMEEEELSRPRSRLGEAVDKEGDVSLEVKESAVTEVEAALEGSHKSSKFPNEALSTQPLVSQAETNFLKMMDKMTQFMGQLTQSVSPRGNSRAPAYNTPSIKVPDSFDGTQAHKLRVFIQSCQLIFYNDPESLFSDRNKVLYSTSFLTGRAEKCIEPYLRNVSHEHPSYLLNTWELSLISRIGDWRERAYIDVYRRGLESRLLYQLATNPGTADSLQELMEINLKLDTKYHERQKETGGNQAKKPPVTGSNSSRPLNDSSSKKLHHKKNKKGKNSQGSKDKPHAAILNKDSKLIGSEKERMIKERLFNYCGGKKKIENSFKSPQNRPGSSKGFP</sequence>
<feature type="compositionally biased region" description="Low complexity" evidence="1">
    <location>
        <begin position="255"/>
        <end position="264"/>
    </location>
</feature>
<feature type="region of interest" description="Disordered" evidence="1">
    <location>
        <begin position="237"/>
        <end position="303"/>
    </location>
</feature>
<dbReference type="Proteomes" id="UP000765509">
    <property type="component" value="Unassembled WGS sequence"/>
</dbReference>
<keyword evidence="3" id="KW-1185">Reference proteome</keyword>
<accession>A0A9Q3BTW9</accession>
<organism evidence="2 3">
    <name type="scientific">Austropuccinia psidii MF-1</name>
    <dbReference type="NCBI Taxonomy" id="1389203"/>
    <lineage>
        <taxon>Eukaryota</taxon>
        <taxon>Fungi</taxon>
        <taxon>Dikarya</taxon>
        <taxon>Basidiomycota</taxon>
        <taxon>Pucciniomycotina</taxon>
        <taxon>Pucciniomycetes</taxon>
        <taxon>Pucciniales</taxon>
        <taxon>Sphaerophragmiaceae</taxon>
        <taxon>Austropuccinia</taxon>
    </lineage>
</organism>
<dbReference type="AlphaFoldDB" id="A0A9Q3BTW9"/>
<feature type="compositionally biased region" description="Basic and acidic residues" evidence="1">
    <location>
        <begin position="283"/>
        <end position="303"/>
    </location>
</feature>
<evidence type="ECO:0000313" key="2">
    <source>
        <dbReference type="EMBL" id="MBW0471397.1"/>
    </source>
</evidence>
<feature type="region of interest" description="Disordered" evidence="1">
    <location>
        <begin position="1"/>
        <end position="30"/>
    </location>
</feature>
<dbReference type="EMBL" id="AVOT02002748">
    <property type="protein sequence ID" value="MBW0471397.1"/>
    <property type="molecule type" value="Genomic_DNA"/>
</dbReference>
<comment type="caution">
    <text evidence="2">The sequence shown here is derived from an EMBL/GenBank/DDBJ whole genome shotgun (WGS) entry which is preliminary data.</text>
</comment>
<evidence type="ECO:0000256" key="1">
    <source>
        <dbReference type="SAM" id="MobiDB-lite"/>
    </source>
</evidence>
<proteinExistence type="predicted"/>
<protein>
    <recommendedName>
        <fullName evidence="4">Retrotransposon gag domain-containing protein</fullName>
    </recommendedName>
</protein>
<feature type="region of interest" description="Disordered" evidence="1">
    <location>
        <begin position="320"/>
        <end position="339"/>
    </location>
</feature>
<reference evidence="2" key="1">
    <citation type="submission" date="2021-03" db="EMBL/GenBank/DDBJ databases">
        <title>Draft genome sequence of rust myrtle Austropuccinia psidii MF-1, a brazilian biotype.</title>
        <authorList>
            <person name="Quecine M.C."/>
            <person name="Pachon D.M.R."/>
            <person name="Bonatelli M.L."/>
            <person name="Correr F.H."/>
            <person name="Franceschini L.M."/>
            <person name="Leite T.F."/>
            <person name="Margarido G.R.A."/>
            <person name="Almeida C.A."/>
            <person name="Ferrarezi J.A."/>
            <person name="Labate C.A."/>
        </authorList>
    </citation>
    <scope>NUCLEOTIDE SEQUENCE</scope>
    <source>
        <strain evidence="2">MF-1</strain>
    </source>
</reference>
<name>A0A9Q3BTW9_9BASI</name>
<feature type="compositionally biased region" description="Polar residues" evidence="1">
    <location>
        <begin position="324"/>
        <end position="333"/>
    </location>
</feature>
<evidence type="ECO:0008006" key="4">
    <source>
        <dbReference type="Google" id="ProtNLM"/>
    </source>
</evidence>
<gene>
    <name evidence="2" type="ORF">O181_011112</name>
</gene>
<evidence type="ECO:0000313" key="3">
    <source>
        <dbReference type="Proteomes" id="UP000765509"/>
    </source>
</evidence>